<keyword evidence="3" id="KW-0238">DNA-binding</keyword>
<evidence type="ECO:0000256" key="2">
    <source>
        <dbReference type="SAM" id="Phobius"/>
    </source>
</evidence>
<feature type="region of interest" description="Disordered" evidence="1">
    <location>
        <begin position="1"/>
        <end position="51"/>
    </location>
</feature>
<proteinExistence type="predicted"/>
<evidence type="ECO:0000313" key="4">
    <source>
        <dbReference type="Proteomes" id="UP000234752"/>
    </source>
</evidence>
<dbReference type="InterPro" id="IPR046947">
    <property type="entry name" value="LytR-like"/>
</dbReference>
<feature type="transmembrane region" description="Helical" evidence="2">
    <location>
        <begin position="95"/>
        <end position="121"/>
    </location>
</feature>
<dbReference type="Gene3D" id="2.40.50.1020">
    <property type="entry name" value="LytTr DNA-binding domain"/>
    <property type="match status" value="1"/>
</dbReference>
<geneLocation type="plasmid" evidence="3 4">
    <name>unnamed1</name>
</geneLocation>
<evidence type="ECO:0000313" key="3">
    <source>
        <dbReference type="EMBL" id="AUN33088.1"/>
    </source>
</evidence>
<feature type="compositionally biased region" description="Low complexity" evidence="1">
    <location>
        <begin position="1"/>
        <end position="12"/>
    </location>
</feature>
<dbReference type="InterPro" id="IPR007492">
    <property type="entry name" value="LytTR_DNA-bd_dom"/>
</dbReference>
<feature type="compositionally biased region" description="Low complexity" evidence="1">
    <location>
        <begin position="28"/>
        <end position="48"/>
    </location>
</feature>
<dbReference type="KEGG" id="ncb:C0V82_22025"/>
<accession>A0A2K9NJ24</accession>
<sequence>MGQGLSSSSSSSEKQETGAGPRLWPWRAQAGKAAGTDGTGPDTGVTNGMMAVTSGGTSGESAGLGGFRPYLVLVPLTLLFALVNTMSAWDDRDGWPVWLPILTEFSSAVSILCLCWIPAWALSRAPLTPPWGWVLLLHLPAALLFSLLHSAGMALLRNGAGVLFDLDYRFDLSPPVLVYEGRKDVMTYLLVCGIFLLFGHGRGHKAQPPIPAPETSMPISTPPSAAHFDIRDGARLLRVDVADILAVRSAGNYAEFLLADGRQPLMRATLTQLTEELSTHGLLRTHRSWLVNRAHVRGLEPEGSGDYAITLSDGSKAPLSRRFPDALESVRKGKFSG</sequence>
<dbReference type="GO" id="GO:0003677">
    <property type="term" value="F:DNA binding"/>
    <property type="evidence" value="ECO:0007669"/>
    <property type="project" value="UniProtKB-KW"/>
</dbReference>
<dbReference type="PANTHER" id="PTHR37299">
    <property type="entry name" value="TRANSCRIPTIONAL REGULATOR-RELATED"/>
    <property type="match status" value="1"/>
</dbReference>
<keyword evidence="2" id="KW-0812">Transmembrane</keyword>
<evidence type="ECO:0000256" key="1">
    <source>
        <dbReference type="SAM" id="MobiDB-lite"/>
    </source>
</evidence>
<keyword evidence="2" id="KW-1133">Transmembrane helix</keyword>
<feature type="transmembrane region" description="Helical" evidence="2">
    <location>
        <begin position="70"/>
        <end position="89"/>
    </location>
</feature>
<protein>
    <submittedName>
        <fullName evidence="3">DNA-binding response regulator</fullName>
    </submittedName>
</protein>
<dbReference type="PANTHER" id="PTHR37299:SF1">
    <property type="entry name" value="STAGE 0 SPORULATION PROTEIN A HOMOLOG"/>
    <property type="match status" value="1"/>
</dbReference>
<name>A0A2K9NJ24_9PROT</name>
<dbReference type="GO" id="GO:0000156">
    <property type="term" value="F:phosphorelay response regulator activity"/>
    <property type="evidence" value="ECO:0007669"/>
    <property type="project" value="InterPro"/>
</dbReference>
<dbReference type="Pfam" id="PF04397">
    <property type="entry name" value="LytTR"/>
    <property type="match status" value="1"/>
</dbReference>
<keyword evidence="2" id="KW-0472">Membrane</keyword>
<dbReference type="PROSITE" id="PS50930">
    <property type="entry name" value="HTH_LYTTR"/>
    <property type="match status" value="1"/>
</dbReference>
<dbReference type="Proteomes" id="UP000234752">
    <property type="component" value="Plasmid unnamed1"/>
</dbReference>
<keyword evidence="3" id="KW-0614">Plasmid</keyword>
<organism evidence="3 4">
    <name type="scientific">Niveispirillum cyanobacteriorum</name>
    <dbReference type="NCBI Taxonomy" id="1612173"/>
    <lineage>
        <taxon>Bacteria</taxon>
        <taxon>Pseudomonadati</taxon>
        <taxon>Pseudomonadota</taxon>
        <taxon>Alphaproteobacteria</taxon>
        <taxon>Rhodospirillales</taxon>
        <taxon>Azospirillaceae</taxon>
        <taxon>Niveispirillum</taxon>
    </lineage>
</organism>
<keyword evidence="4" id="KW-1185">Reference proteome</keyword>
<dbReference type="AlphaFoldDB" id="A0A2K9NJ24"/>
<dbReference type="InterPro" id="IPR012379">
    <property type="entry name" value="LytTR_MHYE"/>
</dbReference>
<gene>
    <name evidence="3" type="ORF">C0V82_22025</name>
</gene>
<reference evidence="3 4" key="1">
    <citation type="submission" date="2017-12" db="EMBL/GenBank/DDBJ databases">
        <title>Genomes of bacteria within cyanobacterial aggregates.</title>
        <authorList>
            <person name="Cai H."/>
        </authorList>
    </citation>
    <scope>NUCLEOTIDE SEQUENCE [LARGE SCALE GENOMIC DNA]</scope>
    <source>
        <strain evidence="3 4">TH16</strain>
        <plasmid evidence="3 4">unnamed1</plasmid>
    </source>
</reference>
<dbReference type="SMART" id="SM00850">
    <property type="entry name" value="LytTR"/>
    <property type="match status" value="1"/>
</dbReference>
<dbReference type="EMBL" id="CP025613">
    <property type="protein sequence ID" value="AUN33088.1"/>
    <property type="molecule type" value="Genomic_DNA"/>
</dbReference>
<dbReference type="PIRSF" id="PIRSF031767">
    <property type="entry name" value="MHYE_LytTR"/>
    <property type="match status" value="1"/>
</dbReference>
<feature type="transmembrane region" description="Helical" evidence="2">
    <location>
        <begin position="133"/>
        <end position="156"/>
    </location>
</feature>